<sequence length="150" mass="17346">MLHQFQVVGIGRSVQGMIRQDNLDFVSSLLIVLCQRQVVWISLFIYGMLSQDNQKPNQKVIKKNKVSQKSLPMVLHQHLAVEIILYIYGLLRQANIDLTIQRTCRNPILEAQDALIFKGEFVNYQGQDLTSLFKSKGSLILERYKELKQK</sequence>
<dbReference type="OMA" id="LILINPW"/>
<gene>
    <name evidence="1" type="ORF">GSPATT00038926001</name>
</gene>
<dbReference type="GeneID" id="5026757"/>
<accession>A0CS08</accession>
<dbReference type="InParanoid" id="A0CS08"/>
<evidence type="ECO:0000313" key="1">
    <source>
        <dbReference type="EMBL" id="CAK73575.1"/>
    </source>
</evidence>
<dbReference type="KEGG" id="ptm:GSPATT00038926001"/>
<keyword evidence="2" id="KW-1185">Reference proteome</keyword>
<name>A0CS08_PARTE</name>
<dbReference type="AlphaFoldDB" id="A0CS08"/>
<organism evidence="1 2">
    <name type="scientific">Paramecium tetraurelia</name>
    <dbReference type="NCBI Taxonomy" id="5888"/>
    <lineage>
        <taxon>Eukaryota</taxon>
        <taxon>Sar</taxon>
        <taxon>Alveolata</taxon>
        <taxon>Ciliophora</taxon>
        <taxon>Intramacronucleata</taxon>
        <taxon>Oligohymenophorea</taxon>
        <taxon>Peniculida</taxon>
        <taxon>Parameciidae</taxon>
        <taxon>Paramecium</taxon>
    </lineage>
</organism>
<proteinExistence type="predicted"/>
<dbReference type="HOGENOM" id="CLU_1744055_0_0_1"/>
<dbReference type="EMBL" id="CT868162">
    <property type="protein sequence ID" value="CAK73575.1"/>
    <property type="molecule type" value="Genomic_DNA"/>
</dbReference>
<evidence type="ECO:0000313" key="2">
    <source>
        <dbReference type="Proteomes" id="UP000000600"/>
    </source>
</evidence>
<reference evidence="1 2" key="1">
    <citation type="journal article" date="2006" name="Nature">
        <title>Global trends of whole-genome duplications revealed by the ciliate Paramecium tetraurelia.</title>
        <authorList>
            <consortium name="Genoscope"/>
            <person name="Aury J.-M."/>
            <person name="Jaillon O."/>
            <person name="Duret L."/>
            <person name="Noel B."/>
            <person name="Jubin C."/>
            <person name="Porcel B.M."/>
            <person name="Segurens B."/>
            <person name="Daubin V."/>
            <person name="Anthouard V."/>
            <person name="Aiach N."/>
            <person name="Arnaiz O."/>
            <person name="Billaut A."/>
            <person name="Beisson J."/>
            <person name="Blanc I."/>
            <person name="Bouhouche K."/>
            <person name="Camara F."/>
            <person name="Duharcourt S."/>
            <person name="Guigo R."/>
            <person name="Gogendeau D."/>
            <person name="Katinka M."/>
            <person name="Keller A.-M."/>
            <person name="Kissmehl R."/>
            <person name="Klotz C."/>
            <person name="Koll F."/>
            <person name="Le Moue A."/>
            <person name="Lepere C."/>
            <person name="Malinsky S."/>
            <person name="Nowacki M."/>
            <person name="Nowak J.K."/>
            <person name="Plattner H."/>
            <person name="Poulain J."/>
            <person name="Ruiz F."/>
            <person name="Serrano V."/>
            <person name="Zagulski M."/>
            <person name="Dessen P."/>
            <person name="Betermier M."/>
            <person name="Weissenbach J."/>
            <person name="Scarpelli C."/>
            <person name="Schachter V."/>
            <person name="Sperling L."/>
            <person name="Meyer E."/>
            <person name="Cohen J."/>
            <person name="Wincker P."/>
        </authorList>
    </citation>
    <scope>NUCLEOTIDE SEQUENCE [LARGE SCALE GENOMIC DNA]</scope>
    <source>
        <strain evidence="1 2">Stock d4-2</strain>
    </source>
</reference>
<dbReference type="RefSeq" id="XP_001440972.1">
    <property type="nucleotide sequence ID" value="XM_001440935.1"/>
</dbReference>
<dbReference type="OrthoDB" id="321846at2759"/>
<protein>
    <submittedName>
        <fullName evidence="1">Uncharacterized protein</fullName>
    </submittedName>
</protein>
<dbReference type="Proteomes" id="UP000000600">
    <property type="component" value="Unassembled WGS sequence"/>
</dbReference>